<proteinExistence type="predicted"/>
<protein>
    <submittedName>
        <fullName evidence="1">Uncharacterized protein</fullName>
    </submittedName>
</protein>
<sequence length="61" mass="6948">MSFGGPVLYVLKTRGSYLRTVSHPAININGMFMGQPCKCVLMTPKNIHRLQIHVQYDKDEI</sequence>
<accession>A0ABR0A8Z1</accession>
<dbReference type="EMBL" id="JAOYFB010000036">
    <property type="protein sequence ID" value="KAK4021591.1"/>
    <property type="molecule type" value="Genomic_DNA"/>
</dbReference>
<gene>
    <name evidence="1" type="ORF">OUZ56_003503</name>
</gene>
<dbReference type="Proteomes" id="UP001234178">
    <property type="component" value="Unassembled WGS sequence"/>
</dbReference>
<keyword evidence="2" id="KW-1185">Reference proteome</keyword>
<evidence type="ECO:0000313" key="1">
    <source>
        <dbReference type="EMBL" id="KAK4021591.1"/>
    </source>
</evidence>
<reference evidence="1 2" key="1">
    <citation type="journal article" date="2023" name="Nucleic Acids Res.">
        <title>The hologenome of Daphnia magna reveals possible DNA methylation and microbiome-mediated evolution of the host genome.</title>
        <authorList>
            <person name="Chaturvedi A."/>
            <person name="Li X."/>
            <person name="Dhandapani V."/>
            <person name="Marshall H."/>
            <person name="Kissane S."/>
            <person name="Cuenca-Cambronero M."/>
            <person name="Asole G."/>
            <person name="Calvet F."/>
            <person name="Ruiz-Romero M."/>
            <person name="Marangio P."/>
            <person name="Guigo R."/>
            <person name="Rago D."/>
            <person name="Mirbahai L."/>
            <person name="Eastwood N."/>
            <person name="Colbourne J.K."/>
            <person name="Zhou J."/>
            <person name="Mallon E."/>
            <person name="Orsini L."/>
        </authorList>
    </citation>
    <scope>NUCLEOTIDE SEQUENCE [LARGE SCALE GENOMIC DNA]</scope>
    <source>
        <strain evidence="1">LRV0_1</strain>
    </source>
</reference>
<name>A0ABR0A8Z1_9CRUS</name>
<comment type="caution">
    <text evidence="1">The sequence shown here is derived from an EMBL/GenBank/DDBJ whole genome shotgun (WGS) entry which is preliminary data.</text>
</comment>
<organism evidence="1 2">
    <name type="scientific">Daphnia magna</name>
    <dbReference type="NCBI Taxonomy" id="35525"/>
    <lineage>
        <taxon>Eukaryota</taxon>
        <taxon>Metazoa</taxon>
        <taxon>Ecdysozoa</taxon>
        <taxon>Arthropoda</taxon>
        <taxon>Crustacea</taxon>
        <taxon>Branchiopoda</taxon>
        <taxon>Diplostraca</taxon>
        <taxon>Cladocera</taxon>
        <taxon>Anomopoda</taxon>
        <taxon>Daphniidae</taxon>
        <taxon>Daphnia</taxon>
    </lineage>
</organism>
<evidence type="ECO:0000313" key="2">
    <source>
        <dbReference type="Proteomes" id="UP001234178"/>
    </source>
</evidence>